<gene>
    <name evidence="2" type="ORF">PX52LOC_08034</name>
</gene>
<evidence type="ECO:0000313" key="3">
    <source>
        <dbReference type="Proteomes" id="UP000324974"/>
    </source>
</evidence>
<dbReference type="EMBL" id="CP042425">
    <property type="protein sequence ID" value="QEL20911.1"/>
    <property type="molecule type" value="Genomic_DNA"/>
</dbReference>
<keyword evidence="1" id="KW-0732">Signal</keyword>
<evidence type="ECO:0000256" key="1">
    <source>
        <dbReference type="SAM" id="SignalP"/>
    </source>
</evidence>
<dbReference type="RefSeq" id="WP_149115156.1">
    <property type="nucleotide sequence ID" value="NZ_CP042425.1"/>
</dbReference>
<protein>
    <submittedName>
        <fullName evidence="2">Uncharacterized protein</fullName>
    </submittedName>
</protein>
<name>A0A5C1AP13_9BACT</name>
<keyword evidence="3" id="KW-1185">Reference proteome</keyword>
<sequence length="413" mass="44514">MTAWMKGLTTGFLLMVALPASAADLRWSVYDKKTDKKLLDLGGKNVDNSEGKKILYFDGKRIENADGVGLFDLDKDTTTGFSVRKPKDPDVRLLWCNGHELCKKVQEGVVFHYDGRNRTIAADAKGPALYTLTCHNGNLDSRLEPWQVVAIGYALQPKLFELDAAAQKAQRDEAAATGKAEDARIANRLKGDFDIITSSTKPFLKGKASVKPVGKYFHMAYDFAGGQKLQGIGLFFPSAAQDGEEIFTALSADGVVGLGVYEIKDGVLDGTWHPTSLLADPKTALGVEKLKGKTGDDLTGQFTITEAKTPGKGEAYTGTLDLQKIERKDGGILPCYAMTWTLGTFKMYGAGVAVEHLGKDTKRKKYLIASVGTGEAIVGQHWHPSSSGVQFDFAAIGKTISGDAAAGYIMLSK</sequence>
<organism evidence="2 3">
    <name type="scientific">Limnoglobus roseus</name>
    <dbReference type="NCBI Taxonomy" id="2598579"/>
    <lineage>
        <taxon>Bacteria</taxon>
        <taxon>Pseudomonadati</taxon>
        <taxon>Planctomycetota</taxon>
        <taxon>Planctomycetia</taxon>
        <taxon>Gemmatales</taxon>
        <taxon>Gemmataceae</taxon>
        <taxon>Limnoglobus</taxon>
    </lineage>
</organism>
<reference evidence="3" key="1">
    <citation type="submission" date="2019-08" db="EMBL/GenBank/DDBJ databases">
        <title>Limnoglobus roseus gen. nov., sp. nov., a novel freshwater planctomycete with a giant genome from the family Gemmataceae.</title>
        <authorList>
            <person name="Kulichevskaya I.S."/>
            <person name="Naumoff D.G."/>
            <person name="Miroshnikov K."/>
            <person name="Ivanova A."/>
            <person name="Philippov D.A."/>
            <person name="Hakobyan A."/>
            <person name="Rijpstra I.C."/>
            <person name="Sinninghe Damste J.S."/>
            <person name="Liesack W."/>
            <person name="Dedysh S.N."/>
        </authorList>
    </citation>
    <scope>NUCLEOTIDE SEQUENCE [LARGE SCALE GENOMIC DNA]</scope>
    <source>
        <strain evidence="3">PX52</strain>
    </source>
</reference>
<proteinExistence type="predicted"/>
<evidence type="ECO:0000313" key="2">
    <source>
        <dbReference type="EMBL" id="QEL20911.1"/>
    </source>
</evidence>
<feature type="chain" id="PRO_5023134811" evidence="1">
    <location>
        <begin position="23"/>
        <end position="413"/>
    </location>
</feature>
<feature type="signal peptide" evidence="1">
    <location>
        <begin position="1"/>
        <end position="22"/>
    </location>
</feature>
<dbReference type="OrthoDB" id="1442712at2"/>
<dbReference type="Proteomes" id="UP000324974">
    <property type="component" value="Chromosome"/>
</dbReference>
<dbReference type="KEGG" id="lrs:PX52LOC_08034"/>
<accession>A0A5C1AP13</accession>
<dbReference type="AlphaFoldDB" id="A0A5C1AP13"/>